<dbReference type="InterPro" id="IPR001683">
    <property type="entry name" value="PX_dom"/>
</dbReference>
<dbReference type="PROSITE" id="PS51207">
    <property type="entry name" value="PXA"/>
    <property type="match status" value="1"/>
</dbReference>
<feature type="domain" description="PXA" evidence="7">
    <location>
        <begin position="121"/>
        <end position="310"/>
    </location>
</feature>
<dbReference type="STRING" id="645134.A0A0L0H697"/>
<dbReference type="OrthoDB" id="120967at2759"/>
<dbReference type="GO" id="GO:0035091">
    <property type="term" value="F:phosphatidylinositol binding"/>
    <property type="evidence" value="ECO:0007669"/>
    <property type="project" value="InterPro"/>
</dbReference>
<dbReference type="PROSITE" id="PS50132">
    <property type="entry name" value="RGS"/>
    <property type="match status" value="1"/>
</dbReference>
<feature type="domain" description="RGS" evidence="5">
    <location>
        <begin position="437"/>
        <end position="588"/>
    </location>
</feature>
<keyword evidence="4" id="KW-1133">Transmembrane helix</keyword>
<keyword evidence="2" id="KW-0175">Coiled coil</keyword>
<dbReference type="InterPro" id="IPR044926">
    <property type="entry name" value="RGS_subdomain_2"/>
</dbReference>
<feature type="compositionally biased region" description="Acidic residues" evidence="3">
    <location>
        <begin position="814"/>
        <end position="835"/>
    </location>
</feature>
<evidence type="ECO:0000256" key="1">
    <source>
        <dbReference type="ARBA" id="ARBA00010883"/>
    </source>
</evidence>
<dbReference type="SMART" id="SM00313">
    <property type="entry name" value="PXA"/>
    <property type="match status" value="1"/>
</dbReference>
<dbReference type="SUPFAM" id="SSF64268">
    <property type="entry name" value="PX domain"/>
    <property type="match status" value="1"/>
</dbReference>
<dbReference type="OMA" id="WTITHRY"/>
<dbReference type="InParanoid" id="A0A0L0H697"/>
<feature type="compositionally biased region" description="Low complexity" evidence="3">
    <location>
        <begin position="1163"/>
        <end position="1174"/>
    </location>
</feature>
<dbReference type="InterPro" id="IPR003114">
    <property type="entry name" value="Phox_assoc"/>
</dbReference>
<protein>
    <recommendedName>
        <fullName evidence="10">PXA domain-containing protein</fullName>
    </recommendedName>
</protein>
<dbReference type="InterPro" id="IPR036871">
    <property type="entry name" value="PX_dom_sf"/>
</dbReference>
<dbReference type="SMART" id="SM00315">
    <property type="entry name" value="RGS"/>
    <property type="match status" value="1"/>
</dbReference>
<feature type="region of interest" description="Disordered" evidence="3">
    <location>
        <begin position="1109"/>
        <end position="1177"/>
    </location>
</feature>
<feature type="compositionally biased region" description="Basic residues" evidence="3">
    <location>
        <begin position="715"/>
        <end position="724"/>
    </location>
</feature>
<dbReference type="GeneID" id="27691560"/>
<dbReference type="SMART" id="SM00312">
    <property type="entry name" value="PX"/>
    <property type="match status" value="1"/>
</dbReference>
<dbReference type="Proteomes" id="UP000053201">
    <property type="component" value="Unassembled WGS sequence"/>
</dbReference>
<dbReference type="Pfam" id="PF08628">
    <property type="entry name" value="Nexin_C"/>
    <property type="match status" value="1"/>
</dbReference>
<feature type="transmembrane region" description="Helical" evidence="4">
    <location>
        <begin position="49"/>
        <end position="66"/>
    </location>
</feature>
<dbReference type="EMBL" id="KQ257470">
    <property type="protein sequence ID" value="KNC96238.1"/>
    <property type="molecule type" value="Genomic_DNA"/>
</dbReference>
<dbReference type="eggNOG" id="KOG2101">
    <property type="taxonomic scope" value="Eukaryota"/>
</dbReference>
<evidence type="ECO:0000259" key="6">
    <source>
        <dbReference type="PROSITE" id="PS50195"/>
    </source>
</evidence>
<dbReference type="FunCoup" id="A0A0L0H697">
    <property type="interactions" value="385"/>
</dbReference>
<dbReference type="InterPro" id="IPR036305">
    <property type="entry name" value="RGS_sf"/>
</dbReference>
<sequence length="1346" mass="152878">MPSTNRPTGTTSTSPIDAILTRVEAYPRTTVIVLCLAILAKNYTIIYRLIYHALVVVGIVVLYGWWNALFPIIFRNKGRKPVRDKRPIRALTFTQPRVWKSYMMEREKEKVVFRPQAFVENRQIQQVIDDLLFFISRDFIRSWWYSGIGPEPIFVSRVDAVVYDASVQVKQRLERIDFVHFVASRALPLLTAHVTEYRRAERLLRGHKLQRTVTESDEMDCQLARHYMNGRLHPAISANPTPTVSLEHGYLRRIIEATLPLICPANEISSRLFVIIVREILVCKVVQPALDLLADPDFWNQTIDMLTDRMLQQEQTLLHKIQEVLEKQPPLPTLDSESSLAPRMRTFDEFIKLIKRCDNLLDALRIRDMVLTEMHKKETETANCRPSDIINGVRVADTRIYINRLQVALKRVDKRISGLGGRNKNSREKAKQRERPTLAAVLHDPLLLSYFTEFMDQEGRMPYLQFWIVVNGVRNQLNEDEEHHDIPTNDEMLGERSDVDWRPISEDIHSVYTEFLAPNLKSKLAIDKELCTKMDLLISYVHWEPGAAKNHVIAALKILFEAQDQVFRIMADEDYTSFMRSTLYMKLVAHLMQDHSPRRSQDSIELEYGHNDPRRSSTEVDRAVVSPVGSEDELPDASRSVVPKKKSFINVFKKGKSKAAGEVEPILPAGHPANVPPLPPVRTDSIDNVEGELQSILDNPDNAFAGPFLRGRSKVQGRRMKVKPRSVDAMEGRRKDSETSQLVGMGEKMSGRLAGLFRRNSSGKMASGSTASSPVRSRTKSPASILSSDQSDGVRDRGRLRFTLGSDNEVSSTSEDDDPENEDVEVDFEEHEDDLVGSTLSTSTDIQSRTHDTTDDPTLSVLSRHPKIPVSLPLVLGSPKALKDLSDRIERLTHEENEVARQIAQAETEAWPPDRLRELELMKLGLGALLSEARGEKTKMEETEIREFITPERAKAEIVDTRIVSRDGKEYAAYIIQVTLLNAPDMREPTTGSEAKSRSWTILRRYSEFFTLHQTLRSKFPIVQRLDFPSKVLKGIMKLKKDFVENRRVALDDYLQSIMKYTDICQSSELRRFICHEHVAKLLTVRSSILSDRRPKRSLLKNLLQNADESTDAAHRDPQRNDGAPLSSPSIFPSEGNDAGFRSGLLARPPSKSEPSISPTINSSAYSPAPSSTTGEVLPAASTTDAIFDLFIELFELREKNNWFRRQAVGLVLQQLFGGTVERKVTENLRWMVSEDNIAFYLTHLRETFWPNAASFYSPPVSSPSKQDRTPANKLRTKTAAQSKLSSLLPELLGGMVGRKNARKGANRLWAVFQNRRLNQQLAYSLLDEVWGIVFPEIEGVVGERR</sequence>
<dbReference type="PANTHER" id="PTHR22775">
    <property type="entry name" value="SORTING NEXIN"/>
    <property type="match status" value="1"/>
</dbReference>
<dbReference type="Gene3D" id="3.30.1520.10">
    <property type="entry name" value="Phox-like domain"/>
    <property type="match status" value="1"/>
</dbReference>
<dbReference type="InterPro" id="IPR013937">
    <property type="entry name" value="Sorting_nexin_C"/>
</dbReference>
<feature type="compositionally biased region" description="Polar residues" evidence="3">
    <location>
        <begin position="1153"/>
        <end position="1162"/>
    </location>
</feature>
<gene>
    <name evidence="8" type="ORF">SPPG_08392</name>
</gene>
<dbReference type="VEuPathDB" id="FungiDB:SPPG_08392"/>
<dbReference type="Pfam" id="PF00787">
    <property type="entry name" value="PX"/>
    <property type="match status" value="1"/>
</dbReference>
<reference evidence="8 9" key="1">
    <citation type="submission" date="2009-08" db="EMBL/GenBank/DDBJ databases">
        <title>The Genome Sequence of Spizellomyces punctatus strain DAOM BR117.</title>
        <authorList>
            <consortium name="The Broad Institute Genome Sequencing Platform"/>
            <person name="Russ C."/>
            <person name="Cuomo C."/>
            <person name="Shea T."/>
            <person name="Young S.K."/>
            <person name="Zeng Q."/>
            <person name="Koehrsen M."/>
            <person name="Haas B."/>
            <person name="Borodovsky M."/>
            <person name="Guigo R."/>
            <person name="Alvarado L."/>
            <person name="Berlin A."/>
            <person name="Bochicchio J."/>
            <person name="Borenstein D."/>
            <person name="Chapman S."/>
            <person name="Chen Z."/>
            <person name="Engels R."/>
            <person name="Freedman E."/>
            <person name="Gellesch M."/>
            <person name="Goldberg J."/>
            <person name="Griggs A."/>
            <person name="Gujja S."/>
            <person name="Heiman D."/>
            <person name="Hepburn T."/>
            <person name="Howarth C."/>
            <person name="Jen D."/>
            <person name="Larson L."/>
            <person name="Lewis B."/>
            <person name="Mehta T."/>
            <person name="Park D."/>
            <person name="Pearson M."/>
            <person name="Roberts A."/>
            <person name="Saif S."/>
            <person name="Shenoy N."/>
            <person name="Sisk P."/>
            <person name="Stolte C."/>
            <person name="Sykes S."/>
            <person name="Thomson T."/>
            <person name="Walk T."/>
            <person name="White J."/>
            <person name="Yandava C."/>
            <person name="Burger G."/>
            <person name="Gray M.W."/>
            <person name="Holland P.W.H."/>
            <person name="King N."/>
            <person name="Lang F.B.F."/>
            <person name="Roger A.J."/>
            <person name="Ruiz-Trillo I."/>
            <person name="Lander E."/>
            <person name="Nusbaum C."/>
        </authorList>
    </citation>
    <scope>NUCLEOTIDE SEQUENCE [LARGE SCALE GENOMIC DNA]</scope>
    <source>
        <strain evidence="8 9">DAOM BR117</strain>
    </source>
</reference>
<dbReference type="SUPFAM" id="SSF48097">
    <property type="entry name" value="Regulator of G-protein signaling, RGS"/>
    <property type="match status" value="1"/>
</dbReference>
<feature type="coiled-coil region" evidence="2">
    <location>
        <begin position="882"/>
        <end position="909"/>
    </location>
</feature>
<evidence type="ECO:0000256" key="4">
    <source>
        <dbReference type="SAM" id="Phobius"/>
    </source>
</evidence>
<organism evidence="8 9">
    <name type="scientific">Spizellomyces punctatus (strain DAOM BR117)</name>
    <dbReference type="NCBI Taxonomy" id="645134"/>
    <lineage>
        <taxon>Eukaryota</taxon>
        <taxon>Fungi</taxon>
        <taxon>Fungi incertae sedis</taxon>
        <taxon>Chytridiomycota</taxon>
        <taxon>Chytridiomycota incertae sedis</taxon>
        <taxon>Chytridiomycetes</taxon>
        <taxon>Spizellomycetales</taxon>
        <taxon>Spizellomycetaceae</taxon>
        <taxon>Spizellomyces</taxon>
    </lineage>
</organism>
<keyword evidence="9" id="KW-1185">Reference proteome</keyword>
<dbReference type="PROSITE" id="PS50195">
    <property type="entry name" value="PX"/>
    <property type="match status" value="1"/>
</dbReference>
<comment type="similarity">
    <text evidence="1">Belongs to the sorting nexin family.</text>
</comment>
<feature type="domain" description="PX" evidence="6">
    <location>
        <begin position="952"/>
        <end position="1081"/>
    </location>
</feature>
<evidence type="ECO:0000259" key="5">
    <source>
        <dbReference type="PROSITE" id="PS50132"/>
    </source>
</evidence>
<dbReference type="RefSeq" id="XP_016604278.1">
    <property type="nucleotide sequence ID" value="XM_016756550.1"/>
</dbReference>
<feature type="region of interest" description="Disordered" evidence="3">
    <location>
        <begin position="715"/>
        <end position="860"/>
    </location>
</feature>
<dbReference type="InterPro" id="IPR016137">
    <property type="entry name" value="RGS"/>
</dbReference>
<evidence type="ECO:0008006" key="10">
    <source>
        <dbReference type="Google" id="ProtNLM"/>
    </source>
</evidence>
<feature type="compositionally biased region" description="Polar residues" evidence="3">
    <location>
        <begin position="759"/>
        <end position="791"/>
    </location>
</feature>
<evidence type="ECO:0000256" key="3">
    <source>
        <dbReference type="SAM" id="MobiDB-lite"/>
    </source>
</evidence>
<name>A0A0L0H697_SPIPD</name>
<dbReference type="Pfam" id="PF00615">
    <property type="entry name" value="RGS"/>
    <property type="match status" value="1"/>
</dbReference>
<dbReference type="Gene3D" id="1.10.167.10">
    <property type="entry name" value="Regulator of G-protein Signalling 4, domain 2"/>
    <property type="match status" value="1"/>
</dbReference>
<evidence type="ECO:0000256" key="2">
    <source>
        <dbReference type="SAM" id="Coils"/>
    </source>
</evidence>
<evidence type="ECO:0000313" key="8">
    <source>
        <dbReference type="EMBL" id="KNC96238.1"/>
    </source>
</evidence>
<dbReference type="Pfam" id="PF02194">
    <property type="entry name" value="PXA"/>
    <property type="match status" value="1"/>
</dbReference>
<dbReference type="PANTHER" id="PTHR22775:SF3">
    <property type="entry name" value="SORTING NEXIN-13"/>
    <property type="match status" value="1"/>
</dbReference>
<feature type="compositionally biased region" description="Polar residues" evidence="3">
    <location>
        <begin position="838"/>
        <end position="847"/>
    </location>
</feature>
<feature type="compositionally biased region" description="Basic and acidic residues" evidence="3">
    <location>
        <begin position="725"/>
        <end position="738"/>
    </location>
</feature>
<evidence type="ECO:0000313" key="9">
    <source>
        <dbReference type="Proteomes" id="UP000053201"/>
    </source>
</evidence>
<keyword evidence="4" id="KW-0472">Membrane</keyword>
<accession>A0A0L0H697</accession>
<evidence type="ECO:0000259" key="7">
    <source>
        <dbReference type="PROSITE" id="PS51207"/>
    </source>
</evidence>
<keyword evidence="4" id="KW-0812">Transmembrane</keyword>
<proteinExistence type="inferred from homology"/>